<dbReference type="RefSeq" id="WP_007490551.1">
    <property type="nucleotide sequence ID" value="NZ_AGBF01000001.1"/>
</dbReference>
<dbReference type="InterPro" id="IPR011009">
    <property type="entry name" value="Kinase-like_dom_sf"/>
</dbReference>
<proteinExistence type="predicted"/>
<gene>
    <name evidence="1" type="ORF">SZN_00640</name>
</gene>
<protein>
    <recommendedName>
        <fullName evidence="3">Aminoglycoside phosphotransferase</fullName>
    </recommendedName>
</protein>
<dbReference type="PATRIC" id="fig|700597.3.peg.118"/>
<comment type="caution">
    <text evidence="1">The sequence shown here is derived from an EMBL/GenBank/DDBJ whole genome shotgun (WGS) entry which is preliminary data.</text>
</comment>
<dbReference type="AlphaFoldDB" id="G2G3S7"/>
<reference evidence="1 2" key="1">
    <citation type="submission" date="2011-08" db="EMBL/GenBank/DDBJ databases">
        <authorList>
            <person name="Lin Y."/>
            <person name="Hao X."/>
            <person name="Johnstone L."/>
            <person name="Miller S.J."/>
            <person name="Wei G."/>
            <person name="Rensing C."/>
        </authorList>
    </citation>
    <scope>NUCLEOTIDE SEQUENCE [LARGE SCALE GENOMIC DNA]</scope>
    <source>
        <strain evidence="1 2">K42</strain>
    </source>
</reference>
<dbReference type="Proteomes" id="UP000004217">
    <property type="component" value="Unassembled WGS sequence"/>
</dbReference>
<dbReference type="OrthoDB" id="2570531at2"/>
<accession>G2G3S7</accession>
<evidence type="ECO:0000313" key="1">
    <source>
        <dbReference type="EMBL" id="EGX61823.1"/>
    </source>
</evidence>
<sequence>MVTTRLHWSDLPAKTRAAIEATTGPIHQAETVSGGYNSEIAVRLDTARGTLFVKGLRSDHPRAWTQGREAAVAPHTGGLAPSLLWRVRETGWDLLGFEFVADGRHADYSAGSPDPLLLADALTRLAETSVPDIELKRAEKRWAAYIPEPRHRAALAGEHLAHTDFNPENVLIAHERAVMVDWAWATRAAPWLDPALACIWLIATGKQTPAQAEQWAARMPAWHMAPRDALNAFAQANARLWTEIADENPGPWSASLRDAAGRYAAFRSTT</sequence>
<evidence type="ECO:0008006" key="3">
    <source>
        <dbReference type="Google" id="ProtNLM"/>
    </source>
</evidence>
<organism evidence="1 2">
    <name type="scientific">Streptomyces zinciresistens K42</name>
    <dbReference type="NCBI Taxonomy" id="700597"/>
    <lineage>
        <taxon>Bacteria</taxon>
        <taxon>Bacillati</taxon>
        <taxon>Actinomycetota</taxon>
        <taxon>Actinomycetes</taxon>
        <taxon>Kitasatosporales</taxon>
        <taxon>Streptomycetaceae</taxon>
        <taxon>Streptomyces</taxon>
    </lineage>
</organism>
<dbReference type="EMBL" id="AGBF01000001">
    <property type="protein sequence ID" value="EGX61823.1"/>
    <property type="molecule type" value="Genomic_DNA"/>
</dbReference>
<keyword evidence="2" id="KW-1185">Reference proteome</keyword>
<dbReference type="Gene3D" id="3.90.1200.10">
    <property type="match status" value="1"/>
</dbReference>
<evidence type="ECO:0000313" key="2">
    <source>
        <dbReference type="Proteomes" id="UP000004217"/>
    </source>
</evidence>
<dbReference type="SUPFAM" id="SSF56112">
    <property type="entry name" value="Protein kinase-like (PK-like)"/>
    <property type="match status" value="1"/>
</dbReference>
<name>G2G3S7_9ACTN</name>